<dbReference type="GeneID" id="34581442"/>
<comment type="caution">
    <text evidence="4">The sequence shown here is derived from an EMBL/GenBank/DDBJ whole genome shotgun (WGS) entry which is preliminary data.</text>
</comment>
<proteinExistence type="predicted"/>
<dbReference type="OrthoDB" id="2331100at2759"/>
<feature type="compositionally biased region" description="Low complexity" evidence="1">
    <location>
        <begin position="196"/>
        <end position="216"/>
    </location>
</feature>
<dbReference type="Gene3D" id="2.60.40.420">
    <property type="entry name" value="Cupredoxins - blue copper proteins"/>
    <property type="match status" value="1"/>
</dbReference>
<feature type="compositionally biased region" description="Polar residues" evidence="1">
    <location>
        <begin position="316"/>
        <end position="330"/>
    </location>
</feature>
<feature type="signal peptide" evidence="3">
    <location>
        <begin position="1"/>
        <end position="23"/>
    </location>
</feature>
<protein>
    <recommendedName>
        <fullName evidence="6">Phytocyanin domain-containing protein</fullName>
    </recommendedName>
</protein>
<keyword evidence="3" id="KW-0732">Signal</keyword>
<dbReference type="PANTHER" id="PTHR34883:SF8">
    <property type="entry name" value="EXTRACELLULAR SERINE-RICH PROTEIN (AFU_ORTHOLOGUE AFUA_6G00670)"/>
    <property type="match status" value="1"/>
</dbReference>
<evidence type="ECO:0000313" key="4">
    <source>
        <dbReference type="EMBL" id="OGE47947.1"/>
    </source>
</evidence>
<evidence type="ECO:0008006" key="6">
    <source>
        <dbReference type="Google" id="ProtNLM"/>
    </source>
</evidence>
<feature type="transmembrane region" description="Helical" evidence="2">
    <location>
        <begin position="223"/>
        <end position="245"/>
    </location>
</feature>
<feature type="chain" id="PRO_5009519237" description="Phytocyanin domain-containing protein" evidence="3">
    <location>
        <begin position="24"/>
        <end position="369"/>
    </location>
</feature>
<evidence type="ECO:0000256" key="3">
    <source>
        <dbReference type="SAM" id="SignalP"/>
    </source>
</evidence>
<keyword evidence="5" id="KW-1185">Reference proteome</keyword>
<feature type="region of interest" description="Disordered" evidence="1">
    <location>
        <begin position="315"/>
        <end position="345"/>
    </location>
</feature>
<keyword evidence="2" id="KW-0812">Transmembrane</keyword>
<name>A0A1F5L4E1_PENAI</name>
<dbReference type="CDD" id="cd00920">
    <property type="entry name" value="Cupredoxin"/>
    <property type="match status" value="1"/>
</dbReference>
<accession>A0A1F5L4E1</accession>
<sequence length="369" mass="39446">MLFVRQLVRPLLSALVLATMTTAQNYGSVVAIGTPSSGSSSSATRTSTSTGIATHTIQVGHKLDPHQYLPSSITANVGDIVTFQFYPTNHSVVKADYLAPCVPASGDIFYSGMFDTFNEVDGQLVGDAPTWSLRVNDTKPSFFYCTAIDSCLKNGMVGVINPNSTETFTSQYKKALDYPYMLVPGQSTPAEGGGTSTETSTSSTTSATSSDSSSGKHGLSTGAIAGISVAGVAFVAILVALFFVLGRNRVYSQWMSSQDGRTERTARWALFNSDVHSNSNRKSEMSSSTTKPAHIDISAVSSPDPNVRTFSPVPENISSHGSPSTQQGHWSWNEPPPAHRPHLVPTELEGHPMIYEAPGHSRFPDNNRS</sequence>
<dbReference type="InterPro" id="IPR008972">
    <property type="entry name" value="Cupredoxin"/>
</dbReference>
<dbReference type="PANTHER" id="PTHR34883">
    <property type="entry name" value="SERINE-RICH PROTEIN, PUTATIVE-RELATED-RELATED"/>
    <property type="match status" value="1"/>
</dbReference>
<reference evidence="4 5" key="1">
    <citation type="journal article" date="2016" name="Sci. Rep.">
        <title>Penicillium arizonense, a new, genome sequenced fungal species, reveals a high chemical diversity in secreted metabolites.</title>
        <authorList>
            <person name="Grijseels S."/>
            <person name="Nielsen J.C."/>
            <person name="Randelovic M."/>
            <person name="Nielsen J."/>
            <person name="Nielsen K.F."/>
            <person name="Workman M."/>
            <person name="Frisvad J.C."/>
        </authorList>
    </citation>
    <scope>NUCLEOTIDE SEQUENCE [LARGE SCALE GENOMIC DNA]</scope>
    <source>
        <strain evidence="4 5">CBS 141311</strain>
    </source>
</reference>
<dbReference type="EMBL" id="LXJU01000034">
    <property type="protein sequence ID" value="OGE47947.1"/>
    <property type="molecule type" value="Genomic_DNA"/>
</dbReference>
<evidence type="ECO:0000256" key="2">
    <source>
        <dbReference type="SAM" id="Phobius"/>
    </source>
</evidence>
<dbReference type="InterPro" id="IPR052953">
    <property type="entry name" value="Ser-rich/MCO-related"/>
</dbReference>
<dbReference type="STRING" id="1835702.A0A1F5L4E1"/>
<gene>
    <name evidence="4" type="ORF">PENARI_c034G05217</name>
</gene>
<dbReference type="SUPFAM" id="SSF49503">
    <property type="entry name" value="Cupredoxins"/>
    <property type="match status" value="1"/>
</dbReference>
<dbReference type="RefSeq" id="XP_022483404.1">
    <property type="nucleotide sequence ID" value="XM_022636708.1"/>
</dbReference>
<evidence type="ECO:0000313" key="5">
    <source>
        <dbReference type="Proteomes" id="UP000177622"/>
    </source>
</evidence>
<dbReference type="Proteomes" id="UP000177622">
    <property type="component" value="Unassembled WGS sequence"/>
</dbReference>
<dbReference type="AlphaFoldDB" id="A0A1F5L4E1"/>
<evidence type="ECO:0000256" key="1">
    <source>
        <dbReference type="SAM" id="MobiDB-lite"/>
    </source>
</evidence>
<keyword evidence="2" id="KW-1133">Transmembrane helix</keyword>
<dbReference type="CDD" id="cd12087">
    <property type="entry name" value="TM_EGFR-like"/>
    <property type="match status" value="1"/>
</dbReference>
<keyword evidence="2" id="KW-0472">Membrane</keyword>
<feature type="region of interest" description="Disordered" evidence="1">
    <location>
        <begin position="187"/>
        <end position="216"/>
    </location>
</feature>
<organism evidence="4 5">
    <name type="scientific">Penicillium arizonense</name>
    <dbReference type="NCBI Taxonomy" id="1835702"/>
    <lineage>
        <taxon>Eukaryota</taxon>
        <taxon>Fungi</taxon>
        <taxon>Dikarya</taxon>
        <taxon>Ascomycota</taxon>
        <taxon>Pezizomycotina</taxon>
        <taxon>Eurotiomycetes</taxon>
        <taxon>Eurotiomycetidae</taxon>
        <taxon>Eurotiales</taxon>
        <taxon>Aspergillaceae</taxon>
        <taxon>Penicillium</taxon>
    </lineage>
</organism>